<evidence type="ECO:0000256" key="7">
    <source>
        <dbReference type="ARBA" id="ARBA00023204"/>
    </source>
</evidence>
<evidence type="ECO:0000256" key="1">
    <source>
        <dbReference type="ARBA" id="ARBA00003618"/>
    </source>
</evidence>
<evidence type="ECO:0000256" key="8">
    <source>
        <dbReference type="ARBA" id="ARBA00033408"/>
    </source>
</evidence>
<dbReference type="InterPro" id="IPR004604">
    <property type="entry name" value="DNA_recomb/repair_RecN"/>
</dbReference>
<name>A0A511W3D2_9BACI</name>
<feature type="coiled-coil region" evidence="10">
    <location>
        <begin position="316"/>
        <end position="374"/>
    </location>
</feature>
<evidence type="ECO:0000256" key="5">
    <source>
        <dbReference type="ARBA" id="ARBA00022763"/>
    </source>
</evidence>
<comment type="function">
    <text evidence="1 9">May be involved in recombinational repair of damaged DNA.</text>
</comment>
<dbReference type="PANTHER" id="PTHR11059">
    <property type="entry name" value="DNA REPAIR PROTEIN RECN"/>
    <property type="match status" value="1"/>
</dbReference>
<keyword evidence="7 9" id="KW-0234">DNA repair</keyword>
<gene>
    <name evidence="12" type="primary">recN</name>
    <name evidence="12" type="ORF">AHA02nite_10470</name>
</gene>
<sequence>MLAQLSIKNFAIIDEISLSFNEGLTVLTGETGAGKSIIIDAIQLLAGARASVEFVRHNADQASIEGLFFIDDHQHMAYKVLEQFEIPVDEDEGSVVIERRITSKGKSICKVNGKLITLAVLKELGAHLIDIHSQHETQSLMNPERHIELLDFFDRDGLDQTKEHYHELYSHLQSLKKKYEELSNNEQEIAQRIDLLKFQHNELSEAQLQLGEDDQLEEERSHLMNYERIFEGLNTTYESLSAENHAMDFLGHAMSALEQLEDVDHDFEELSKQLKANYYSLEELSFDLRNRLDQLEFQPNRLDEIETRLFEINRLKRKYGKDVNELMTHMAQMEEELEQLENKDSHLQSLEHEIKEAEKDALTEAEHLHKLRKEIAEKLILAIQHELQDLYLEKAQFDVEFNTHKGEVNWRDRHVRLLRQGLDVIQFLITTNPGEPMKPLHKVASGGEISRIMLAIKSILSQHQGITSVIFDEVDTGVSGRVAQAIAQKIHRISNESQVLCITHLPQVAAMADHHYLIQKDVSEKGYTNTSVHPLSANETVEEVGRMISGNEVTETTTNHAKELIEQAEVMKG</sequence>
<keyword evidence="13" id="KW-1185">Reference proteome</keyword>
<dbReference type="Pfam" id="PF02463">
    <property type="entry name" value="SMC_N"/>
    <property type="match status" value="1"/>
</dbReference>
<dbReference type="GO" id="GO:0009432">
    <property type="term" value="P:SOS response"/>
    <property type="evidence" value="ECO:0007669"/>
    <property type="project" value="TreeGrafter"/>
</dbReference>
<evidence type="ECO:0000313" key="12">
    <source>
        <dbReference type="EMBL" id="GEN45271.1"/>
    </source>
</evidence>
<evidence type="ECO:0000256" key="6">
    <source>
        <dbReference type="ARBA" id="ARBA00022840"/>
    </source>
</evidence>
<dbReference type="NCBIfam" id="TIGR00634">
    <property type="entry name" value="recN"/>
    <property type="match status" value="1"/>
</dbReference>
<dbReference type="FunFam" id="3.40.50.300:FF:000319">
    <property type="entry name" value="DNA repair protein RecN"/>
    <property type="match status" value="1"/>
</dbReference>
<protein>
    <recommendedName>
        <fullName evidence="3 9">DNA repair protein RecN</fullName>
    </recommendedName>
    <alternativeName>
        <fullName evidence="8 9">Recombination protein N</fullName>
    </alternativeName>
</protein>
<proteinExistence type="inferred from homology"/>
<evidence type="ECO:0000259" key="11">
    <source>
        <dbReference type="Pfam" id="PF02463"/>
    </source>
</evidence>
<evidence type="ECO:0000256" key="4">
    <source>
        <dbReference type="ARBA" id="ARBA00022741"/>
    </source>
</evidence>
<dbReference type="RefSeq" id="WP_146815054.1">
    <property type="nucleotide sequence ID" value="NZ_BJYA01000003.1"/>
</dbReference>
<keyword evidence="5 9" id="KW-0227">DNA damage</keyword>
<keyword evidence="4" id="KW-0547">Nucleotide-binding</keyword>
<dbReference type="GO" id="GO:0006310">
    <property type="term" value="P:DNA recombination"/>
    <property type="evidence" value="ECO:0007669"/>
    <property type="project" value="InterPro"/>
</dbReference>
<dbReference type="SUPFAM" id="SSF52540">
    <property type="entry name" value="P-loop containing nucleoside triphosphate hydrolases"/>
    <property type="match status" value="2"/>
</dbReference>
<reference evidence="12 13" key="1">
    <citation type="submission" date="2019-07" db="EMBL/GenBank/DDBJ databases">
        <title>Whole genome shotgun sequence of Alkalibacillus haloalkaliphilus NBRC 103110.</title>
        <authorList>
            <person name="Hosoyama A."/>
            <person name="Uohara A."/>
            <person name="Ohji S."/>
            <person name="Ichikawa N."/>
        </authorList>
    </citation>
    <scope>NUCLEOTIDE SEQUENCE [LARGE SCALE GENOMIC DNA]</scope>
    <source>
        <strain evidence="12 13">NBRC 103110</strain>
    </source>
</reference>
<dbReference type="InterPro" id="IPR027417">
    <property type="entry name" value="P-loop_NTPase"/>
</dbReference>
<dbReference type="GO" id="GO:0043590">
    <property type="term" value="C:bacterial nucleoid"/>
    <property type="evidence" value="ECO:0007669"/>
    <property type="project" value="TreeGrafter"/>
</dbReference>
<accession>A0A511W3D2</accession>
<evidence type="ECO:0000256" key="2">
    <source>
        <dbReference type="ARBA" id="ARBA00009441"/>
    </source>
</evidence>
<dbReference type="GO" id="GO:0005524">
    <property type="term" value="F:ATP binding"/>
    <property type="evidence" value="ECO:0007669"/>
    <property type="project" value="UniProtKB-KW"/>
</dbReference>
<dbReference type="InterPro" id="IPR003395">
    <property type="entry name" value="RecF/RecN/SMC_N"/>
</dbReference>
<organism evidence="12 13">
    <name type="scientific">Alkalibacillus haloalkaliphilus</name>
    <dbReference type="NCBI Taxonomy" id="94136"/>
    <lineage>
        <taxon>Bacteria</taxon>
        <taxon>Bacillati</taxon>
        <taxon>Bacillota</taxon>
        <taxon>Bacilli</taxon>
        <taxon>Bacillales</taxon>
        <taxon>Bacillaceae</taxon>
        <taxon>Alkalibacillus</taxon>
    </lineage>
</organism>
<dbReference type="OrthoDB" id="9806954at2"/>
<dbReference type="PANTHER" id="PTHR11059:SF0">
    <property type="entry name" value="DNA REPAIR PROTEIN RECN"/>
    <property type="match status" value="1"/>
</dbReference>
<dbReference type="PIRSF" id="PIRSF003128">
    <property type="entry name" value="RecN"/>
    <property type="match status" value="1"/>
</dbReference>
<dbReference type="CDD" id="cd03241">
    <property type="entry name" value="ABC_RecN"/>
    <property type="match status" value="2"/>
</dbReference>
<feature type="domain" description="RecF/RecN/SMC N-terminal" evidence="11">
    <location>
        <begin position="2"/>
        <end position="520"/>
    </location>
</feature>
<dbReference type="GO" id="GO:0006281">
    <property type="term" value="P:DNA repair"/>
    <property type="evidence" value="ECO:0007669"/>
    <property type="project" value="UniProtKB-KW"/>
</dbReference>
<dbReference type="FunFam" id="3.40.50.300:FF:000356">
    <property type="entry name" value="DNA repair protein RecN"/>
    <property type="match status" value="1"/>
</dbReference>
<evidence type="ECO:0000256" key="3">
    <source>
        <dbReference type="ARBA" id="ARBA00021315"/>
    </source>
</evidence>
<dbReference type="Gene3D" id="3.40.50.300">
    <property type="entry name" value="P-loop containing nucleotide triphosphate hydrolases"/>
    <property type="match status" value="2"/>
</dbReference>
<dbReference type="Proteomes" id="UP000321440">
    <property type="component" value="Unassembled WGS sequence"/>
</dbReference>
<dbReference type="AlphaFoldDB" id="A0A511W3D2"/>
<keyword evidence="10" id="KW-0175">Coiled coil</keyword>
<evidence type="ECO:0000256" key="10">
    <source>
        <dbReference type="SAM" id="Coils"/>
    </source>
</evidence>
<keyword evidence="6" id="KW-0067">ATP-binding</keyword>
<comment type="caution">
    <text evidence="12">The sequence shown here is derived from an EMBL/GenBank/DDBJ whole genome shotgun (WGS) entry which is preliminary data.</text>
</comment>
<evidence type="ECO:0000313" key="13">
    <source>
        <dbReference type="Proteomes" id="UP000321440"/>
    </source>
</evidence>
<dbReference type="EMBL" id="BJYA01000003">
    <property type="protein sequence ID" value="GEN45271.1"/>
    <property type="molecule type" value="Genomic_DNA"/>
</dbReference>
<evidence type="ECO:0000256" key="9">
    <source>
        <dbReference type="PIRNR" id="PIRNR003128"/>
    </source>
</evidence>
<feature type="coiled-coil region" evidence="10">
    <location>
        <begin position="165"/>
        <end position="192"/>
    </location>
</feature>
<comment type="similarity">
    <text evidence="2 9">Belongs to the RecN family.</text>
</comment>